<evidence type="ECO:0000313" key="3">
    <source>
        <dbReference type="Proteomes" id="UP001215712"/>
    </source>
</evidence>
<organism evidence="2 3">
    <name type="scientific">Penicillium malachiteum</name>
    <dbReference type="NCBI Taxonomy" id="1324776"/>
    <lineage>
        <taxon>Eukaryota</taxon>
        <taxon>Fungi</taxon>
        <taxon>Dikarya</taxon>
        <taxon>Ascomycota</taxon>
        <taxon>Pezizomycotina</taxon>
        <taxon>Eurotiomycetes</taxon>
        <taxon>Eurotiomycetidae</taxon>
        <taxon>Eurotiales</taxon>
        <taxon>Aspergillaceae</taxon>
        <taxon>Penicillium</taxon>
    </lineage>
</organism>
<dbReference type="EMBL" id="JAQJAN010000019">
    <property type="protein sequence ID" value="KAJ5708885.1"/>
    <property type="molecule type" value="Genomic_DNA"/>
</dbReference>
<feature type="compositionally biased region" description="Basic and acidic residues" evidence="1">
    <location>
        <begin position="22"/>
        <end position="31"/>
    </location>
</feature>
<protein>
    <submittedName>
        <fullName evidence="2">CipC-like antibiotic response protein</fullName>
    </submittedName>
</protein>
<feature type="compositionally biased region" description="Basic and acidic residues" evidence="1">
    <location>
        <begin position="97"/>
        <end position="132"/>
    </location>
</feature>
<reference evidence="2" key="1">
    <citation type="journal article" date="2023" name="IMA Fungus">
        <title>Comparative genomic study of the Penicillium genus elucidates a diverse pangenome and 15 lateral gene transfer events.</title>
        <authorList>
            <person name="Petersen C."/>
            <person name="Sorensen T."/>
            <person name="Nielsen M.R."/>
            <person name="Sondergaard T.E."/>
            <person name="Sorensen J.L."/>
            <person name="Fitzpatrick D.A."/>
            <person name="Frisvad J.C."/>
            <person name="Nielsen K.L."/>
        </authorList>
    </citation>
    <scope>NUCLEOTIDE SEQUENCE</scope>
    <source>
        <strain evidence="2">IBT 17514</strain>
    </source>
</reference>
<feature type="region of interest" description="Disordered" evidence="1">
    <location>
        <begin position="1"/>
        <end position="32"/>
    </location>
</feature>
<dbReference type="InterPro" id="IPR022234">
    <property type="entry name" value="DUF3759"/>
</dbReference>
<dbReference type="AlphaFoldDB" id="A0AAD6HCI1"/>
<accession>A0AAD6HCI1</accession>
<evidence type="ECO:0000313" key="2">
    <source>
        <dbReference type="EMBL" id="KAJ5708885.1"/>
    </source>
</evidence>
<feature type="compositionally biased region" description="Gly residues" evidence="1">
    <location>
        <begin position="137"/>
        <end position="150"/>
    </location>
</feature>
<reference evidence="2" key="2">
    <citation type="submission" date="2023-01" db="EMBL/GenBank/DDBJ databases">
        <authorList>
            <person name="Petersen C."/>
        </authorList>
    </citation>
    <scope>NUCLEOTIDE SEQUENCE</scope>
    <source>
        <strain evidence="2">IBT 17514</strain>
    </source>
</reference>
<dbReference type="Proteomes" id="UP001215712">
    <property type="component" value="Unassembled WGS sequence"/>
</dbReference>
<proteinExistence type="predicted"/>
<dbReference type="PANTHER" id="PTHR37450:SF1">
    <property type="entry name" value="CIPC PROTEIN"/>
    <property type="match status" value="1"/>
</dbReference>
<comment type="caution">
    <text evidence="2">The sequence shown here is derived from an EMBL/GenBank/DDBJ whole genome shotgun (WGS) entry which is preliminary data.</text>
</comment>
<dbReference type="Pfam" id="PF12585">
    <property type="entry name" value="DUF3759"/>
    <property type="match status" value="1"/>
</dbReference>
<dbReference type="PANTHER" id="PTHR37450">
    <property type="entry name" value="CIPC PROTEIN"/>
    <property type="match status" value="1"/>
</dbReference>
<sequence>MAWGWEQSDDAHRQVYGSQEQPQHHEAKLSHELIAGAASFAGMKAWEDHQRKEGKTVKHAFAKEALAGLVGAEVDKLVESKGMDEVDKIKAHHHAKQNAEKMYEEHYESRGGEEWHSGYERHERFERFDGPGRFDGPPGGRFDGPPGGRFDGPPGDRFDGPPGGRFDGPHGGPHGGGR</sequence>
<gene>
    <name evidence="2" type="ORF">N7493_010219</name>
</gene>
<feature type="compositionally biased region" description="Gly residues" evidence="1">
    <location>
        <begin position="161"/>
        <end position="178"/>
    </location>
</feature>
<feature type="non-terminal residue" evidence="2">
    <location>
        <position position="1"/>
    </location>
</feature>
<name>A0AAD6HCI1_9EURO</name>
<keyword evidence="3" id="KW-1185">Reference proteome</keyword>
<feature type="region of interest" description="Disordered" evidence="1">
    <location>
        <begin position="94"/>
        <end position="178"/>
    </location>
</feature>
<evidence type="ECO:0000256" key="1">
    <source>
        <dbReference type="SAM" id="MobiDB-lite"/>
    </source>
</evidence>